<evidence type="ECO:0000313" key="2">
    <source>
        <dbReference type="EMBL" id="PKU75620.1"/>
    </source>
</evidence>
<dbReference type="Proteomes" id="UP000233837">
    <property type="component" value="Unassembled WGS sequence"/>
</dbReference>
<name>A0A2I0WIY0_9ASPA</name>
<dbReference type="PANTHER" id="PTHR22930:SF251">
    <property type="entry name" value="DDE TNP4 DOMAIN-CONTAINING PROTEIN"/>
    <property type="match status" value="1"/>
</dbReference>
<accession>A0A2I0WIY0</accession>
<gene>
    <name evidence="2" type="ORF">MA16_Dca016101</name>
</gene>
<sequence>MFRMSQTIFLDLLNELECIHGLHGSSRTTSREVLAMTLYISSHNESIRSTCEWFQHSTETVSRYFSIGLEALVKLSCSVIKPIDPEFCDTIIGKYYVVDDDYPMQRGFLKPFSYTKYHIPGFERGSQLVRGRQEAFNKRHSSLRGVIERSFVVWKKK</sequence>
<dbReference type="AlphaFoldDB" id="A0A2I0WIY0"/>
<keyword evidence="3" id="KW-1185">Reference proteome</keyword>
<organism evidence="2 3">
    <name type="scientific">Dendrobium catenatum</name>
    <dbReference type="NCBI Taxonomy" id="906689"/>
    <lineage>
        <taxon>Eukaryota</taxon>
        <taxon>Viridiplantae</taxon>
        <taxon>Streptophyta</taxon>
        <taxon>Embryophyta</taxon>
        <taxon>Tracheophyta</taxon>
        <taxon>Spermatophyta</taxon>
        <taxon>Magnoliopsida</taxon>
        <taxon>Liliopsida</taxon>
        <taxon>Asparagales</taxon>
        <taxon>Orchidaceae</taxon>
        <taxon>Epidendroideae</taxon>
        <taxon>Malaxideae</taxon>
        <taxon>Dendrobiinae</taxon>
        <taxon>Dendrobium</taxon>
    </lineage>
</organism>
<reference evidence="2 3" key="2">
    <citation type="journal article" date="2017" name="Nature">
        <title>The Apostasia genome and the evolution of orchids.</title>
        <authorList>
            <person name="Zhang G.Q."/>
            <person name="Liu K.W."/>
            <person name="Li Z."/>
            <person name="Lohaus R."/>
            <person name="Hsiao Y.Y."/>
            <person name="Niu S.C."/>
            <person name="Wang J.Y."/>
            <person name="Lin Y.C."/>
            <person name="Xu Q."/>
            <person name="Chen L.J."/>
            <person name="Yoshida K."/>
            <person name="Fujiwara S."/>
            <person name="Wang Z.W."/>
            <person name="Zhang Y.Q."/>
            <person name="Mitsuda N."/>
            <person name="Wang M."/>
            <person name="Liu G.H."/>
            <person name="Pecoraro L."/>
            <person name="Huang H.X."/>
            <person name="Xiao X.J."/>
            <person name="Lin M."/>
            <person name="Wu X.Y."/>
            <person name="Wu W.L."/>
            <person name="Chen Y.Y."/>
            <person name="Chang S.B."/>
            <person name="Sakamoto S."/>
            <person name="Ohme-Takagi M."/>
            <person name="Yagi M."/>
            <person name="Zeng S.J."/>
            <person name="Shen C.Y."/>
            <person name="Yeh C.M."/>
            <person name="Luo Y.B."/>
            <person name="Tsai W.C."/>
            <person name="Van de Peer Y."/>
            <person name="Liu Z.J."/>
        </authorList>
    </citation>
    <scope>NUCLEOTIDE SEQUENCE [LARGE SCALE GENOMIC DNA]</scope>
    <source>
        <tissue evidence="2">The whole plant</tissue>
    </source>
</reference>
<dbReference type="EMBL" id="KZ502584">
    <property type="protein sequence ID" value="PKU75620.1"/>
    <property type="molecule type" value="Genomic_DNA"/>
</dbReference>
<evidence type="ECO:0000259" key="1">
    <source>
        <dbReference type="Pfam" id="PF26138"/>
    </source>
</evidence>
<feature type="domain" description="DUF8040" evidence="1">
    <location>
        <begin position="1"/>
        <end position="74"/>
    </location>
</feature>
<evidence type="ECO:0000313" key="3">
    <source>
        <dbReference type="Proteomes" id="UP000233837"/>
    </source>
</evidence>
<dbReference type="InterPro" id="IPR045249">
    <property type="entry name" value="HARBI1-like"/>
</dbReference>
<dbReference type="InterPro" id="IPR058353">
    <property type="entry name" value="DUF8040"/>
</dbReference>
<dbReference type="PANTHER" id="PTHR22930">
    <property type="match status" value="1"/>
</dbReference>
<proteinExistence type="predicted"/>
<protein>
    <recommendedName>
        <fullName evidence="1">DUF8040 domain-containing protein</fullName>
    </recommendedName>
</protein>
<reference evidence="2 3" key="1">
    <citation type="journal article" date="2016" name="Sci. Rep.">
        <title>The Dendrobium catenatum Lindl. genome sequence provides insights into polysaccharide synthase, floral development and adaptive evolution.</title>
        <authorList>
            <person name="Zhang G.Q."/>
            <person name="Xu Q."/>
            <person name="Bian C."/>
            <person name="Tsai W.C."/>
            <person name="Yeh C.M."/>
            <person name="Liu K.W."/>
            <person name="Yoshida K."/>
            <person name="Zhang L.S."/>
            <person name="Chang S.B."/>
            <person name="Chen F."/>
            <person name="Shi Y."/>
            <person name="Su Y.Y."/>
            <person name="Zhang Y.Q."/>
            <person name="Chen L.J."/>
            <person name="Yin Y."/>
            <person name="Lin M."/>
            <person name="Huang H."/>
            <person name="Deng H."/>
            <person name="Wang Z.W."/>
            <person name="Zhu S.L."/>
            <person name="Zhao X."/>
            <person name="Deng C."/>
            <person name="Niu S.C."/>
            <person name="Huang J."/>
            <person name="Wang M."/>
            <person name="Liu G.H."/>
            <person name="Yang H.J."/>
            <person name="Xiao X.J."/>
            <person name="Hsiao Y.Y."/>
            <person name="Wu W.L."/>
            <person name="Chen Y.Y."/>
            <person name="Mitsuda N."/>
            <person name="Ohme-Takagi M."/>
            <person name="Luo Y.B."/>
            <person name="Van de Peer Y."/>
            <person name="Liu Z.J."/>
        </authorList>
    </citation>
    <scope>NUCLEOTIDE SEQUENCE [LARGE SCALE GENOMIC DNA]</scope>
    <source>
        <tissue evidence="2">The whole plant</tissue>
    </source>
</reference>
<dbReference type="Pfam" id="PF26138">
    <property type="entry name" value="DUF8040"/>
    <property type="match status" value="1"/>
</dbReference>